<organism evidence="1 2">
    <name type="scientific">Urbifossiella limnaea</name>
    <dbReference type="NCBI Taxonomy" id="2528023"/>
    <lineage>
        <taxon>Bacteria</taxon>
        <taxon>Pseudomonadati</taxon>
        <taxon>Planctomycetota</taxon>
        <taxon>Planctomycetia</taxon>
        <taxon>Gemmatales</taxon>
        <taxon>Gemmataceae</taxon>
        <taxon>Urbifossiella</taxon>
    </lineage>
</organism>
<evidence type="ECO:0000313" key="1">
    <source>
        <dbReference type="EMBL" id="QDU21848.1"/>
    </source>
</evidence>
<dbReference type="OrthoDB" id="287959at2"/>
<dbReference type="RefSeq" id="WP_145241114.1">
    <property type="nucleotide sequence ID" value="NZ_CP036273.1"/>
</dbReference>
<name>A0A517XWH5_9BACT</name>
<proteinExistence type="predicted"/>
<dbReference type="KEGG" id="uli:ETAA1_38210"/>
<accession>A0A517XWH5</accession>
<gene>
    <name evidence="1" type="ORF">ETAA1_38210</name>
</gene>
<protein>
    <submittedName>
        <fullName evidence="1">Uncharacterized protein</fullName>
    </submittedName>
</protein>
<dbReference type="Proteomes" id="UP000319576">
    <property type="component" value="Chromosome"/>
</dbReference>
<evidence type="ECO:0000313" key="2">
    <source>
        <dbReference type="Proteomes" id="UP000319576"/>
    </source>
</evidence>
<dbReference type="AlphaFoldDB" id="A0A517XWH5"/>
<dbReference type="EMBL" id="CP036273">
    <property type="protein sequence ID" value="QDU21848.1"/>
    <property type="molecule type" value="Genomic_DNA"/>
</dbReference>
<sequence>MDEAFATELDAIPWLSNIGQPVTAVMPWPVIPVTSWGEAFACFDDDWEALKGAARDRLTTFMRDRRNRGIRDFDWNEMVRAIKARVLTRLDETVWRPFGERHGLTPVFADLVASDVRLAALEYETRRIAGRPEFFRLLLQVYRAGHFPCGWCAGTWPDGTLVIY</sequence>
<keyword evidence="2" id="KW-1185">Reference proteome</keyword>
<reference evidence="1 2" key="1">
    <citation type="submission" date="2019-02" db="EMBL/GenBank/DDBJ databases">
        <title>Deep-cultivation of Planctomycetes and their phenomic and genomic characterization uncovers novel biology.</title>
        <authorList>
            <person name="Wiegand S."/>
            <person name="Jogler M."/>
            <person name="Boedeker C."/>
            <person name="Pinto D."/>
            <person name="Vollmers J."/>
            <person name="Rivas-Marin E."/>
            <person name="Kohn T."/>
            <person name="Peeters S.H."/>
            <person name="Heuer A."/>
            <person name="Rast P."/>
            <person name="Oberbeckmann S."/>
            <person name="Bunk B."/>
            <person name="Jeske O."/>
            <person name="Meyerdierks A."/>
            <person name="Storesund J.E."/>
            <person name="Kallscheuer N."/>
            <person name="Luecker S."/>
            <person name="Lage O.M."/>
            <person name="Pohl T."/>
            <person name="Merkel B.J."/>
            <person name="Hornburger P."/>
            <person name="Mueller R.-W."/>
            <person name="Bruemmer F."/>
            <person name="Labrenz M."/>
            <person name="Spormann A.M."/>
            <person name="Op den Camp H."/>
            <person name="Overmann J."/>
            <person name="Amann R."/>
            <person name="Jetten M.S.M."/>
            <person name="Mascher T."/>
            <person name="Medema M.H."/>
            <person name="Devos D.P."/>
            <person name="Kaster A.-K."/>
            <person name="Ovreas L."/>
            <person name="Rohde M."/>
            <person name="Galperin M.Y."/>
            <person name="Jogler C."/>
        </authorList>
    </citation>
    <scope>NUCLEOTIDE SEQUENCE [LARGE SCALE GENOMIC DNA]</scope>
    <source>
        <strain evidence="1 2">ETA_A1</strain>
    </source>
</reference>